<dbReference type="PANTHER" id="PTHR46910:SF18">
    <property type="entry name" value="ZN(II)2CYS6 TRANSCRIPTION FACTOR (EUROFUNG)"/>
    <property type="match status" value="1"/>
</dbReference>
<sequence>MTSPGDDDSQAPPAPSASNDLGKRKRNSVSSSLMKMNDLNADWVYLYFCSGPVIAAIGMLASVHQGLRVCHARDVKSRASRVLIIGLASDPPPRRSRVDSDVTTAAQQLLPEPEAPDDSEPGATPVQFDADQDDQGSPPALPVQPPDAPLPEWLYNFTVKHQDIESLLDVFYQSCYVLRPYFHWPTFQSQVQQSLYRLDRGLFAVTMSVCALASGRLHNGMPVPESPHPLRLEAVPLFTACYSAAMGAIPSDLMDIEIQDRYQMMKAKAILGSCCLQNGDLKRAITHLGDYTTLLSISGFNIESNWPTNISERERQERRRLFWGAYQQDQYISHSFGFISRIREAKTSVKYPAEVFDDVDITETGILQRPDKVSFLRGWNFCTDLYRLLQYLDDTFKTQQQFTRDEPGSAVSSLLSRLRSPKNFSSEMLHLISDLHAELPDELKRVKAITGDPQSDRYGLIAANILITTQTLKMVLVSSGKPNIHLRCAAASELLDELSTIPIEFFYAMNTVSLHHLANVGHLLGNVTQSSLSAWSCLQIRNILIVLAEFLEKIEARRDPPPGLAIKLRSEIDHLDQRMKQNPSTSSQGLSTIGQNLLESRSNASSEALTSFDNVAQPSQEGIANNGVLGEASSTMPDAARPAQTLDGDQHSTWPIAQPHMLPSTWNDTSQYPLNPIPGSSLPNPTHDAAASNHLSRDQPIFDDLFHTWSFLIGQPDNLDPADSFAALGMMPQDAYRTSLAPRSTNEANDTSGGNMHGV</sequence>
<accession>A0A428R4P0</accession>
<evidence type="ECO:0000313" key="5">
    <source>
        <dbReference type="EMBL" id="RSL72524.1"/>
    </source>
</evidence>
<dbReference type="AlphaFoldDB" id="A0A428R4P0"/>
<feature type="region of interest" description="Disordered" evidence="2">
    <location>
        <begin position="110"/>
        <end position="145"/>
    </location>
</feature>
<name>A0A428R4P0_9HYPO</name>
<feature type="domain" description="Xylanolytic transcriptional activator regulatory" evidence="4">
    <location>
        <begin position="168"/>
        <end position="427"/>
    </location>
</feature>
<organism evidence="5 6">
    <name type="scientific">Fusarium floridanum</name>
    <dbReference type="NCBI Taxonomy" id="1325733"/>
    <lineage>
        <taxon>Eukaryota</taxon>
        <taxon>Fungi</taxon>
        <taxon>Dikarya</taxon>
        <taxon>Ascomycota</taxon>
        <taxon>Pezizomycotina</taxon>
        <taxon>Sordariomycetes</taxon>
        <taxon>Hypocreomycetidae</taxon>
        <taxon>Hypocreales</taxon>
        <taxon>Nectriaceae</taxon>
        <taxon>Fusarium</taxon>
        <taxon>Fusarium solani species complex</taxon>
    </lineage>
</organism>
<dbReference type="GO" id="GO:0003700">
    <property type="term" value="F:DNA-binding transcription factor activity"/>
    <property type="evidence" value="ECO:0007669"/>
    <property type="project" value="InterPro"/>
</dbReference>
<feature type="region of interest" description="Disordered" evidence="2">
    <location>
        <begin position="625"/>
        <end position="692"/>
    </location>
</feature>
<evidence type="ECO:0000256" key="2">
    <source>
        <dbReference type="SAM" id="MobiDB-lite"/>
    </source>
</evidence>
<dbReference type="InterPro" id="IPR050987">
    <property type="entry name" value="AtrR-like"/>
</dbReference>
<feature type="compositionally biased region" description="Polar residues" evidence="2">
    <location>
        <begin position="664"/>
        <end position="673"/>
    </location>
</feature>
<reference evidence="5 6" key="1">
    <citation type="submission" date="2017-06" db="EMBL/GenBank/DDBJ databases">
        <title>Comparative genomic analysis of Ambrosia Fusariam Clade fungi.</title>
        <authorList>
            <person name="Stajich J.E."/>
            <person name="Carrillo J."/>
            <person name="Kijimoto T."/>
            <person name="Eskalen A."/>
            <person name="O'Donnell K."/>
            <person name="Kasson M."/>
        </authorList>
    </citation>
    <scope>NUCLEOTIDE SEQUENCE [LARGE SCALE GENOMIC DNA]</scope>
    <source>
        <strain evidence="5 6">NRRL62606</strain>
    </source>
</reference>
<feature type="compositionally biased region" description="Polar residues" evidence="2">
    <location>
        <begin position="741"/>
        <end position="759"/>
    </location>
</feature>
<evidence type="ECO:0000256" key="3">
    <source>
        <dbReference type="SAM" id="Phobius"/>
    </source>
</evidence>
<dbReference type="CDD" id="cd12148">
    <property type="entry name" value="fungal_TF_MHR"/>
    <property type="match status" value="1"/>
</dbReference>
<evidence type="ECO:0000313" key="6">
    <source>
        <dbReference type="Proteomes" id="UP000287972"/>
    </source>
</evidence>
<keyword evidence="1" id="KW-0539">Nucleus</keyword>
<dbReference type="EMBL" id="NKCL01000420">
    <property type="protein sequence ID" value="RSL72524.1"/>
    <property type="molecule type" value="Genomic_DNA"/>
</dbReference>
<keyword evidence="3" id="KW-0812">Transmembrane</keyword>
<dbReference type="Pfam" id="PF04082">
    <property type="entry name" value="Fungal_trans"/>
    <property type="match status" value="1"/>
</dbReference>
<gene>
    <name evidence="5" type="ORF">CEP51_011876</name>
</gene>
<proteinExistence type="predicted"/>
<evidence type="ECO:0000259" key="4">
    <source>
        <dbReference type="Pfam" id="PF04082"/>
    </source>
</evidence>
<protein>
    <recommendedName>
        <fullName evidence="4">Xylanolytic transcriptional activator regulatory domain-containing protein</fullName>
    </recommendedName>
</protein>
<dbReference type="InterPro" id="IPR007219">
    <property type="entry name" value="XnlR_reg_dom"/>
</dbReference>
<keyword evidence="6" id="KW-1185">Reference proteome</keyword>
<keyword evidence="3" id="KW-0472">Membrane</keyword>
<feature type="region of interest" description="Disordered" evidence="2">
    <location>
        <begin position="737"/>
        <end position="759"/>
    </location>
</feature>
<dbReference type="GO" id="GO:0008270">
    <property type="term" value="F:zinc ion binding"/>
    <property type="evidence" value="ECO:0007669"/>
    <property type="project" value="InterPro"/>
</dbReference>
<dbReference type="GO" id="GO:0003677">
    <property type="term" value="F:DNA binding"/>
    <property type="evidence" value="ECO:0007669"/>
    <property type="project" value="InterPro"/>
</dbReference>
<dbReference type="PANTHER" id="PTHR46910">
    <property type="entry name" value="TRANSCRIPTION FACTOR PDR1"/>
    <property type="match status" value="1"/>
</dbReference>
<evidence type="ECO:0000256" key="1">
    <source>
        <dbReference type="ARBA" id="ARBA00023242"/>
    </source>
</evidence>
<comment type="caution">
    <text evidence="5">The sequence shown here is derived from an EMBL/GenBank/DDBJ whole genome shotgun (WGS) entry which is preliminary data.</text>
</comment>
<keyword evidence="3" id="KW-1133">Transmembrane helix</keyword>
<feature type="region of interest" description="Disordered" evidence="2">
    <location>
        <begin position="1"/>
        <end position="26"/>
    </location>
</feature>
<dbReference type="Proteomes" id="UP000287972">
    <property type="component" value="Unassembled WGS sequence"/>
</dbReference>
<dbReference type="GO" id="GO:0006351">
    <property type="term" value="P:DNA-templated transcription"/>
    <property type="evidence" value="ECO:0007669"/>
    <property type="project" value="InterPro"/>
</dbReference>
<feature type="transmembrane region" description="Helical" evidence="3">
    <location>
        <begin position="43"/>
        <end position="63"/>
    </location>
</feature>